<reference evidence="2 3" key="1">
    <citation type="submission" date="2005-09" db="EMBL/GenBank/DDBJ databases">
        <authorList>
            <person name="Mural R.J."/>
            <person name="Li P.W."/>
            <person name="Adams M.D."/>
            <person name="Amanatides P.G."/>
            <person name="Baden-Tillson H."/>
            <person name="Barnstead M."/>
            <person name="Chin S.H."/>
            <person name="Dew I."/>
            <person name="Evans C.A."/>
            <person name="Ferriera S."/>
            <person name="Flanigan M."/>
            <person name="Fosler C."/>
            <person name="Glodek A."/>
            <person name="Gu Z."/>
            <person name="Holt R.A."/>
            <person name="Jennings D."/>
            <person name="Kraft C.L."/>
            <person name="Lu F."/>
            <person name="Nguyen T."/>
            <person name="Nusskern D.R."/>
            <person name="Pfannkoch C.M."/>
            <person name="Sitter C."/>
            <person name="Sutton G.G."/>
            <person name="Venter J.C."/>
            <person name="Wang Z."/>
            <person name="Woodage T."/>
            <person name="Zheng X.H."/>
            <person name="Zhong F."/>
        </authorList>
    </citation>
    <scope>NUCLEOTIDE SEQUENCE [LARGE SCALE GENOMIC DNA]</scope>
    <source>
        <strain>BN</strain>
        <strain evidence="3">Sprague-Dawley</strain>
    </source>
</reference>
<name>A6INP9_RAT</name>
<sequence>MLRALPVPFHCSQQQTVKAVSGAQAMIQGTTCESYSGWSQDVKQKQRRQEPCHSSKGSDTSPVLKQSDENI</sequence>
<gene>
    <name evidence="2" type="ORF">rCG_22328</name>
</gene>
<organism evidence="2 3">
    <name type="scientific">Rattus norvegicus</name>
    <name type="common">Rat</name>
    <dbReference type="NCBI Taxonomy" id="10116"/>
    <lineage>
        <taxon>Eukaryota</taxon>
        <taxon>Metazoa</taxon>
        <taxon>Chordata</taxon>
        <taxon>Craniata</taxon>
        <taxon>Vertebrata</taxon>
        <taxon>Euteleostomi</taxon>
        <taxon>Mammalia</taxon>
        <taxon>Eutheria</taxon>
        <taxon>Euarchontoglires</taxon>
        <taxon>Glires</taxon>
        <taxon>Rodentia</taxon>
        <taxon>Myomorpha</taxon>
        <taxon>Muroidea</taxon>
        <taxon>Muridae</taxon>
        <taxon>Murinae</taxon>
        <taxon>Rattus</taxon>
    </lineage>
</organism>
<evidence type="ECO:0000313" key="2">
    <source>
        <dbReference type="EMBL" id="EDL99161.1"/>
    </source>
</evidence>
<dbReference type="AlphaFoldDB" id="A6INP9"/>
<dbReference type="EMBL" id="CH473965">
    <property type="protein sequence ID" value="EDL99161.1"/>
    <property type="molecule type" value="Genomic_DNA"/>
</dbReference>
<feature type="compositionally biased region" description="Basic and acidic residues" evidence="1">
    <location>
        <begin position="43"/>
        <end position="53"/>
    </location>
</feature>
<evidence type="ECO:0000313" key="3">
    <source>
        <dbReference type="Proteomes" id="UP000234681"/>
    </source>
</evidence>
<protein>
    <submittedName>
        <fullName evidence="2">RCG22328</fullName>
    </submittedName>
</protein>
<feature type="compositionally biased region" description="Polar residues" evidence="1">
    <location>
        <begin position="55"/>
        <end position="64"/>
    </location>
</feature>
<accession>A6INP9</accession>
<proteinExistence type="predicted"/>
<evidence type="ECO:0000256" key="1">
    <source>
        <dbReference type="SAM" id="MobiDB-lite"/>
    </source>
</evidence>
<dbReference type="Proteomes" id="UP000234681">
    <property type="component" value="Chromosome 9"/>
</dbReference>
<feature type="region of interest" description="Disordered" evidence="1">
    <location>
        <begin position="43"/>
        <end position="71"/>
    </location>
</feature>